<dbReference type="PROSITE" id="PS50102">
    <property type="entry name" value="RRM"/>
    <property type="match status" value="2"/>
</dbReference>
<dbReference type="InterPro" id="IPR050502">
    <property type="entry name" value="Euk_RNA-bind_prot"/>
</dbReference>
<sequence>MFTLRHAAARAAAIASRRAPLTSTTSISRQFSIAAPRAFARTWVVRNTERPIEPLEETTKPGVESGVTLESEQKLAEALENPAAGTTEAEAQPAAEALESIQQTEAAEAELSESVSAKKEEAQRIVLERQRSLFVQNLSWDVTEDLVREDFGAFGEITNVFRAGGRATWCIVTYAKPEDMQEASKQVNGTFWHGRRITAIPRQVQDFTKTSQNAPRRERVKKDPTPYLYIGNMPYDISDAELTELFDSVDDATGVRIATDAATGMPRGYAHVDFRSVEAAVAAAKAFEGKKIRDRTLVVDFAAKREQRQQRQQPPANRDRNSDWSGRSGGRGGKQW</sequence>
<dbReference type="InterPro" id="IPR000504">
    <property type="entry name" value="RRM_dom"/>
</dbReference>
<proteinExistence type="predicted"/>
<feature type="region of interest" description="Disordered" evidence="3">
    <location>
        <begin position="303"/>
        <end position="336"/>
    </location>
</feature>
<accession>A0A9P8V7J8</accession>
<evidence type="ECO:0000259" key="4">
    <source>
        <dbReference type="PROSITE" id="PS50102"/>
    </source>
</evidence>
<dbReference type="PANTHER" id="PTHR48025:SF1">
    <property type="entry name" value="RRM DOMAIN-CONTAINING PROTEIN"/>
    <property type="match status" value="1"/>
</dbReference>
<evidence type="ECO:0000313" key="6">
    <source>
        <dbReference type="Proteomes" id="UP000770015"/>
    </source>
</evidence>
<reference evidence="5" key="1">
    <citation type="journal article" date="2021" name="Nat. Commun.">
        <title>Genetic determinants of endophytism in the Arabidopsis root mycobiome.</title>
        <authorList>
            <person name="Mesny F."/>
            <person name="Miyauchi S."/>
            <person name="Thiergart T."/>
            <person name="Pickel B."/>
            <person name="Atanasova L."/>
            <person name="Karlsson M."/>
            <person name="Huettel B."/>
            <person name="Barry K.W."/>
            <person name="Haridas S."/>
            <person name="Chen C."/>
            <person name="Bauer D."/>
            <person name="Andreopoulos W."/>
            <person name="Pangilinan J."/>
            <person name="LaButti K."/>
            <person name="Riley R."/>
            <person name="Lipzen A."/>
            <person name="Clum A."/>
            <person name="Drula E."/>
            <person name="Henrissat B."/>
            <person name="Kohler A."/>
            <person name="Grigoriev I.V."/>
            <person name="Martin F.M."/>
            <person name="Hacquard S."/>
        </authorList>
    </citation>
    <scope>NUCLEOTIDE SEQUENCE</scope>
    <source>
        <strain evidence="5">MPI-SDFR-AT-0117</strain>
    </source>
</reference>
<dbReference type="CDD" id="cd00590">
    <property type="entry name" value="RRM_SF"/>
    <property type="match status" value="1"/>
</dbReference>
<dbReference type="GO" id="GO:0003729">
    <property type="term" value="F:mRNA binding"/>
    <property type="evidence" value="ECO:0007669"/>
    <property type="project" value="TreeGrafter"/>
</dbReference>
<keyword evidence="1 2" id="KW-0694">RNA-binding</keyword>
<gene>
    <name evidence="5" type="ORF">F5X68DRAFT_172297</name>
</gene>
<comment type="caution">
    <text evidence="5">The sequence shown here is derived from an EMBL/GenBank/DDBJ whole genome shotgun (WGS) entry which is preliminary data.</text>
</comment>
<dbReference type="OrthoDB" id="6730379at2759"/>
<feature type="domain" description="RRM" evidence="4">
    <location>
        <begin position="226"/>
        <end position="304"/>
    </location>
</feature>
<dbReference type="EMBL" id="JAGSXJ010000018">
    <property type="protein sequence ID" value="KAH6682313.1"/>
    <property type="molecule type" value="Genomic_DNA"/>
</dbReference>
<dbReference type="AlphaFoldDB" id="A0A9P8V7J8"/>
<feature type="domain" description="RRM" evidence="4">
    <location>
        <begin position="131"/>
        <end position="197"/>
    </location>
</feature>
<organism evidence="5 6">
    <name type="scientific">Plectosphaerella plurivora</name>
    <dbReference type="NCBI Taxonomy" id="936078"/>
    <lineage>
        <taxon>Eukaryota</taxon>
        <taxon>Fungi</taxon>
        <taxon>Dikarya</taxon>
        <taxon>Ascomycota</taxon>
        <taxon>Pezizomycotina</taxon>
        <taxon>Sordariomycetes</taxon>
        <taxon>Hypocreomycetidae</taxon>
        <taxon>Glomerellales</taxon>
        <taxon>Plectosphaerellaceae</taxon>
        <taxon>Plectosphaerella</taxon>
    </lineage>
</organism>
<feature type="region of interest" description="Disordered" evidence="3">
    <location>
        <begin position="52"/>
        <end position="71"/>
    </location>
</feature>
<evidence type="ECO:0000313" key="5">
    <source>
        <dbReference type="EMBL" id="KAH6682313.1"/>
    </source>
</evidence>
<evidence type="ECO:0000256" key="2">
    <source>
        <dbReference type="PROSITE-ProRule" id="PRU00176"/>
    </source>
</evidence>
<name>A0A9P8V7J8_9PEZI</name>
<dbReference type="SMART" id="SM00360">
    <property type="entry name" value="RRM"/>
    <property type="match status" value="2"/>
</dbReference>
<dbReference type="Proteomes" id="UP000770015">
    <property type="component" value="Unassembled WGS sequence"/>
</dbReference>
<protein>
    <recommendedName>
        <fullName evidence="4">RRM domain-containing protein</fullName>
    </recommendedName>
</protein>
<dbReference type="Gene3D" id="3.30.70.330">
    <property type="match status" value="2"/>
</dbReference>
<dbReference type="InterPro" id="IPR012677">
    <property type="entry name" value="Nucleotide-bd_a/b_plait_sf"/>
</dbReference>
<evidence type="ECO:0000256" key="3">
    <source>
        <dbReference type="SAM" id="MobiDB-lite"/>
    </source>
</evidence>
<dbReference type="Pfam" id="PF00076">
    <property type="entry name" value="RRM_1"/>
    <property type="match status" value="2"/>
</dbReference>
<feature type="compositionally biased region" description="Gly residues" evidence="3">
    <location>
        <begin position="327"/>
        <end position="336"/>
    </location>
</feature>
<evidence type="ECO:0000256" key="1">
    <source>
        <dbReference type="ARBA" id="ARBA00022884"/>
    </source>
</evidence>
<dbReference type="InterPro" id="IPR035979">
    <property type="entry name" value="RBD_domain_sf"/>
</dbReference>
<keyword evidence="6" id="KW-1185">Reference proteome</keyword>
<dbReference type="PANTHER" id="PTHR48025">
    <property type="entry name" value="OS02G0815200 PROTEIN"/>
    <property type="match status" value="1"/>
</dbReference>
<dbReference type="SUPFAM" id="SSF54928">
    <property type="entry name" value="RNA-binding domain, RBD"/>
    <property type="match status" value="2"/>
</dbReference>